<dbReference type="AlphaFoldDB" id="A0A1I2RC55"/>
<dbReference type="EMBL" id="FOPM01000002">
    <property type="protein sequence ID" value="SFG38030.1"/>
    <property type="molecule type" value="Genomic_DNA"/>
</dbReference>
<proteinExistence type="predicted"/>
<dbReference type="STRING" id="582675.SAMN05192565_102225"/>
<sequence length="145" mass="15400">MAPCLRRVQPLPATRQGGRAFPAAALLSGLALLSACTSHPAPPPGATLRTRIAALALRQTDFGAVSVIPVRFEHSRIAGPFEDGGRTLYCVSTRMKGRTFDKGERAKAVIRDTGGALSVLSDDEEVCSGHRTEPFSELETLGNRA</sequence>
<evidence type="ECO:0000313" key="2">
    <source>
        <dbReference type="Proteomes" id="UP000199229"/>
    </source>
</evidence>
<organism evidence="1 2">
    <name type="scientific">Methylobacterium gossipiicola</name>
    <dbReference type="NCBI Taxonomy" id="582675"/>
    <lineage>
        <taxon>Bacteria</taxon>
        <taxon>Pseudomonadati</taxon>
        <taxon>Pseudomonadota</taxon>
        <taxon>Alphaproteobacteria</taxon>
        <taxon>Hyphomicrobiales</taxon>
        <taxon>Methylobacteriaceae</taxon>
        <taxon>Methylobacterium</taxon>
    </lineage>
</organism>
<evidence type="ECO:0000313" key="1">
    <source>
        <dbReference type="EMBL" id="SFG38030.1"/>
    </source>
</evidence>
<gene>
    <name evidence="1" type="ORF">SAMN05192565_102225</name>
</gene>
<accession>A0A1I2RC55</accession>
<dbReference type="Proteomes" id="UP000199229">
    <property type="component" value="Unassembled WGS sequence"/>
</dbReference>
<protein>
    <submittedName>
        <fullName evidence="1">Uncharacterized protein</fullName>
    </submittedName>
</protein>
<dbReference type="RefSeq" id="WP_244528546.1">
    <property type="nucleotide sequence ID" value="NZ_FOPM01000002.1"/>
</dbReference>
<reference evidence="2" key="1">
    <citation type="submission" date="2016-10" db="EMBL/GenBank/DDBJ databases">
        <authorList>
            <person name="Varghese N."/>
            <person name="Submissions S."/>
        </authorList>
    </citation>
    <scope>NUCLEOTIDE SEQUENCE [LARGE SCALE GENOMIC DNA]</scope>
    <source>
        <strain evidence="2">Gh-105</strain>
    </source>
</reference>
<name>A0A1I2RC55_9HYPH</name>
<keyword evidence="2" id="KW-1185">Reference proteome</keyword>